<gene>
    <name evidence="1" type="ORF">VHA_000982</name>
</gene>
<organism evidence="1 2">
    <name type="scientific">Grimontia hollisae CIP 101886</name>
    <dbReference type="NCBI Taxonomy" id="675812"/>
    <lineage>
        <taxon>Bacteria</taxon>
        <taxon>Pseudomonadati</taxon>
        <taxon>Pseudomonadota</taxon>
        <taxon>Gammaproteobacteria</taxon>
        <taxon>Vibrionales</taxon>
        <taxon>Vibrionaceae</taxon>
        <taxon>Grimontia</taxon>
    </lineage>
</organism>
<reference evidence="1 2" key="1">
    <citation type="submission" date="2009-10" db="EMBL/GenBank/DDBJ databases">
        <authorList>
            <consortium name="Los Alamos National Laboratory (LANL)"/>
            <consortium name="National Microbial Pathogen Data Resource (NMPDR)"/>
            <person name="Saunders E.H."/>
            <person name="Munk A.C."/>
            <person name="Tapia R."/>
            <person name="Green L."/>
            <person name="Rogers Y."/>
            <person name="Detter J.C."/>
            <person name="Bruce D."/>
            <person name="Brettin T.S."/>
            <person name="Colwell R.R."/>
            <person name="Huq A."/>
            <person name="Grim C.J."/>
            <person name="Hasan N.A."/>
            <person name="Bartels D."/>
            <person name="Vonstein V."/>
        </authorList>
    </citation>
    <scope>NUCLEOTIDE SEQUENCE [LARGE SCALE GENOMIC DNA]</scope>
    <source>
        <strain evidence="1 2">CIP 101886</strain>
    </source>
</reference>
<proteinExistence type="predicted"/>
<evidence type="ECO:0000313" key="2">
    <source>
        <dbReference type="Proteomes" id="UP000003604"/>
    </source>
</evidence>
<dbReference type="Proteomes" id="UP000003604">
    <property type="component" value="Unassembled WGS sequence"/>
</dbReference>
<evidence type="ECO:0008006" key="3">
    <source>
        <dbReference type="Google" id="ProtNLM"/>
    </source>
</evidence>
<name>D0I5G5_GRIHO</name>
<evidence type="ECO:0000313" key="1">
    <source>
        <dbReference type="EMBL" id="EEY73129.1"/>
    </source>
</evidence>
<dbReference type="eggNOG" id="ENOG502ZDKA">
    <property type="taxonomic scope" value="Bacteria"/>
</dbReference>
<sequence>MTMCALQRENVNMKQAIEFLHQTADFLIVGPRKKQPHYSYILIHEGMALIRLGKLELPVCQNQGFWLPSGCLAAVTVLQGSLFSTFNFSIRSTVSLPNRAGYIAPSTLVEGIVEQLNMLNKNGNNAWVSAYGRLLRCARDYFALVSPDDKYDDSTLKLAETITWLDSGGSPDNIDCISILDLENREISEQLKVRNWIRKMKSGQNSTYLAQQVSLTEASLMQLIGKIAGPV</sequence>
<dbReference type="EMBL" id="ADAQ01000010">
    <property type="protein sequence ID" value="EEY73129.1"/>
    <property type="molecule type" value="Genomic_DNA"/>
</dbReference>
<dbReference type="AlphaFoldDB" id="D0I5G5"/>
<accession>D0I5G5</accession>
<keyword evidence="2" id="KW-1185">Reference proteome</keyword>
<comment type="caution">
    <text evidence="1">The sequence shown here is derived from an EMBL/GenBank/DDBJ whole genome shotgun (WGS) entry which is preliminary data.</text>
</comment>
<protein>
    <recommendedName>
        <fullName evidence="3">AraC-type DNA-binding domain-containing protein</fullName>
    </recommendedName>
</protein>